<organism evidence="1 2">
    <name type="scientific">Entomortierella parvispora</name>
    <dbReference type="NCBI Taxonomy" id="205924"/>
    <lineage>
        <taxon>Eukaryota</taxon>
        <taxon>Fungi</taxon>
        <taxon>Fungi incertae sedis</taxon>
        <taxon>Mucoromycota</taxon>
        <taxon>Mortierellomycotina</taxon>
        <taxon>Mortierellomycetes</taxon>
        <taxon>Mortierellales</taxon>
        <taxon>Mortierellaceae</taxon>
        <taxon>Entomortierella</taxon>
    </lineage>
</organism>
<dbReference type="AlphaFoldDB" id="A0A9P3H2Z2"/>
<gene>
    <name evidence="1" type="ORF">EMPS_01496</name>
</gene>
<dbReference type="SUPFAM" id="SSF52047">
    <property type="entry name" value="RNI-like"/>
    <property type="match status" value="2"/>
</dbReference>
<protein>
    <submittedName>
        <fullName evidence="1">Uncharacterized protein</fullName>
    </submittedName>
</protein>
<evidence type="ECO:0000313" key="1">
    <source>
        <dbReference type="EMBL" id="GJJ69150.1"/>
    </source>
</evidence>
<keyword evidence="2" id="KW-1185">Reference proteome</keyword>
<name>A0A9P3H2Z2_9FUNG</name>
<dbReference type="Proteomes" id="UP000827284">
    <property type="component" value="Unassembled WGS sequence"/>
</dbReference>
<comment type="caution">
    <text evidence="1">The sequence shown here is derived from an EMBL/GenBank/DDBJ whole genome shotgun (WGS) entry which is preliminary data.</text>
</comment>
<dbReference type="EMBL" id="BQFW01000002">
    <property type="protein sequence ID" value="GJJ69150.1"/>
    <property type="molecule type" value="Genomic_DNA"/>
</dbReference>
<reference evidence="1" key="2">
    <citation type="journal article" date="2022" name="Microbiol. Resour. Announc.">
        <title>Whole-Genome Sequence of Entomortierella parvispora E1425, a Mucoromycotan Fungus Associated with Burkholderiaceae-Related Endosymbiotic Bacteria.</title>
        <authorList>
            <person name="Herlambang A."/>
            <person name="Guo Y."/>
            <person name="Takashima Y."/>
            <person name="Narisawa K."/>
            <person name="Ohta H."/>
            <person name="Nishizawa T."/>
        </authorList>
    </citation>
    <scope>NUCLEOTIDE SEQUENCE</scope>
    <source>
        <strain evidence="1">E1425</strain>
    </source>
</reference>
<proteinExistence type="predicted"/>
<evidence type="ECO:0000313" key="2">
    <source>
        <dbReference type="Proteomes" id="UP000827284"/>
    </source>
</evidence>
<reference evidence="1" key="1">
    <citation type="submission" date="2021-11" db="EMBL/GenBank/DDBJ databases">
        <authorList>
            <person name="Herlambang A."/>
            <person name="Guo Y."/>
            <person name="Takashima Y."/>
            <person name="Nishizawa T."/>
        </authorList>
    </citation>
    <scope>NUCLEOTIDE SEQUENCE</scope>
    <source>
        <strain evidence="1">E1425</strain>
    </source>
</reference>
<sequence length="939" mass="107466">MDDHQSFVAEAFPGSDTSSQIINIEVATDPTTDEKFIFWEDIETFFPGLQHVRRDNIMVAYMRDKDGHRYQPKRLKRYPGVILQVSLAQSLTSPPTIGNENDGLDGLPPKYSASCPPNTVAVTVPVEEKRVWVAPSPVALSMIGYASDPNPSSSSQQTQLHPISPEGCANPLLRLRCPRFFLVLPMDGHPLDEIAPDKNKFTVHFLCYGGEAMKVKVPCTHQFNAIPGHVHLCGHPGYELERPIEFFDQYGSYILNMLQMLQHGLPIQGKTVPSLNELDYRRTSREGRGGIEYMRPVREDLEHSIFQMISYLQTKKKGHEKSFEEHVRTYSFDSMAETTDLSGIRSYFKDLHASEKNEDQHLGHLLRGNMEEDDSREVWLCHPHYDVIFDTKAAKELRVSVNWHRGFYQYENRRLKLVLKMDKTTSFRNYSYLIGGCKNARELDLMIDCDPTVVELDHLGNIIALMTLHKITINLKNLSRSTGGLFGRGKSTNYLVHILLTSPELEVVQFKEIDDFFSKSLPFRQDRQTRLQEIHIDSLFDPRAHSEKLTVLFNQCPQLKTLSLACPKGYRFIETIELVKELLLNHKYFQYLNVTCPSFKATFDRAEPGSLLLDRPLPPLSGLRAQTMILERYWLDLETIILDDDFCDEEINAVAELLPKHTTKLRQFIIARNLVALKTDMTSDTGQSKLLKVVRVLSQYPLGLKAPSMSRTDTLPGQRDEKEATVAPVRSLVSFSEVSSPQPPSRPAQLCEISLRIKYPQGKHRRLASDVFPYVVCFELNSPFMNDVINQLHHSVHLKGPSLIRCFRYSGAYNTLKDMTLENLVQILKLCPNLESLRLSDMKMKTEQWRQVLGCLDYSRVKILEFPKAMIGLEQRRLPVEIFPADAILQELNLYKAYLGEPFQAALLAIMTKQMPNCKVILWKVSLPRSLLDISWTEY</sequence>
<dbReference type="OrthoDB" id="2446951at2759"/>
<accession>A0A9P3H2Z2</accession>